<dbReference type="Pfam" id="PF19474">
    <property type="entry name" value="DUF6011"/>
    <property type="match status" value="1"/>
</dbReference>
<name>A0A0F9MTG5_9ZZZZ</name>
<organism evidence="1">
    <name type="scientific">marine sediment metagenome</name>
    <dbReference type="NCBI Taxonomy" id="412755"/>
    <lineage>
        <taxon>unclassified sequences</taxon>
        <taxon>metagenomes</taxon>
        <taxon>ecological metagenomes</taxon>
    </lineage>
</organism>
<dbReference type="AlphaFoldDB" id="A0A0F9MTG5"/>
<comment type="caution">
    <text evidence="1">The sequence shown here is derived from an EMBL/GenBank/DDBJ whole genome shotgun (WGS) entry which is preliminary data.</text>
</comment>
<dbReference type="EMBL" id="LAZR01004231">
    <property type="protein sequence ID" value="KKN10590.1"/>
    <property type="molecule type" value="Genomic_DNA"/>
</dbReference>
<dbReference type="InterPro" id="IPR046053">
    <property type="entry name" value="DUF6011"/>
</dbReference>
<sequence>MSYENAPATRMLATQCAACGRPLVDAVSVEAGMGPDCRKRYSKAPDVSAEARATANKLVHRIALDQRGPAVVGLALELEGLGFKALADRIVKRLKVIKVLPAPGNRLAVTTPYDPDAVEGMRAVPGRRWDHEAKVNSFPASSRRQLWGWLQRFYPGQTGLGADGAFTIPGAAYS</sequence>
<accession>A0A0F9MTG5</accession>
<proteinExistence type="predicted"/>
<reference evidence="1" key="1">
    <citation type="journal article" date="2015" name="Nature">
        <title>Complex archaea that bridge the gap between prokaryotes and eukaryotes.</title>
        <authorList>
            <person name="Spang A."/>
            <person name="Saw J.H."/>
            <person name="Jorgensen S.L."/>
            <person name="Zaremba-Niedzwiedzka K."/>
            <person name="Martijn J."/>
            <person name="Lind A.E."/>
            <person name="van Eijk R."/>
            <person name="Schleper C."/>
            <person name="Guy L."/>
            <person name="Ettema T.J."/>
        </authorList>
    </citation>
    <scope>NUCLEOTIDE SEQUENCE</scope>
</reference>
<gene>
    <name evidence="1" type="ORF">LCGC14_1035020</name>
</gene>
<protein>
    <submittedName>
        <fullName evidence="1">Uncharacterized protein</fullName>
    </submittedName>
</protein>
<evidence type="ECO:0000313" key="1">
    <source>
        <dbReference type="EMBL" id="KKN10590.1"/>
    </source>
</evidence>